<reference evidence="5" key="1">
    <citation type="submission" date="2016-10" db="EMBL/GenBank/DDBJ databases">
        <authorList>
            <person name="Varghese N."/>
            <person name="Submissions S."/>
        </authorList>
    </citation>
    <scope>NUCLEOTIDE SEQUENCE [LARGE SCALE GENOMIC DNA]</scope>
    <source>
        <strain evidence="5">DSM 46732</strain>
    </source>
</reference>
<name>A0A1H0W9K0_9ACTN</name>
<dbReference type="AlphaFoldDB" id="A0A1H0W9K0"/>
<keyword evidence="5" id="KW-1185">Reference proteome</keyword>
<evidence type="ECO:0000313" key="5">
    <source>
        <dbReference type="Proteomes" id="UP000199497"/>
    </source>
</evidence>
<dbReference type="GO" id="GO:0015074">
    <property type="term" value="P:DNA integration"/>
    <property type="evidence" value="ECO:0007669"/>
    <property type="project" value="InterPro"/>
</dbReference>
<dbReference type="GO" id="GO:0003676">
    <property type="term" value="F:nucleic acid binding"/>
    <property type="evidence" value="ECO:0007669"/>
    <property type="project" value="InterPro"/>
</dbReference>
<dbReference type="NCBIfam" id="NF033563">
    <property type="entry name" value="transpos_IS30"/>
    <property type="match status" value="1"/>
</dbReference>
<proteinExistence type="predicted"/>
<protein>
    <submittedName>
        <fullName evidence="4">Transposase and inactivated derivatives, IS30 family</fullName>
    </submittedName>
</protein>
<dbReference type="GO" id="GO:0005829">
    <property type="term" value="C:cytosol"/>
    <property type="evidence" value="ECO:0007669"/>
    <property type="project" value="TreeGrafter"/>
</dbReference>
<evidence type="ECO:0000259" key="3">
    <source>
        <dbReference type="PROSITE" id="PS50994"/>
    </source>
</evidence>
<dbReference type="SUPFAM" id="SSF53098">
    <property type="entry name" value="Ribonuclease H-like"/>
    <property type="match status" value="1"/>
</dbReference>
<gene>
    <name evidence="4" type="ORF">SAMN04487905_11194</name>
</gene>
<dbReference type="InterPro" id="IPR053392">
    <property type="entry name" value="Transposase_IS30-like"/>
</dbReference>
<evidence type="ECO:0000256" key="2">
    <source>
        <dbReference type="SAM" id="MobiDB-lite"/>
    </source>
</evidence>
<dbReference type="Gene3D" id="3.30.420.10">
    <property type="entry name" value="Ribonuclease H-like superfamily/Ribonuclease H"/>
    <property type="match status" value="1"/>
</dbReference>
<dbReference type="InterPro" id="IPR051917">
    <property type="entry name" value="Transposase-Integrase"/>
</dbReference>
<accession>A0A1H0W9K0</accession>
<dbReference type="EMBL" id="FNJR01000011">
    <property type="protein sequence ID" value="SDP87367.1"/>
    <property type="molecule type" value="Genomic_DNA"/>
</dbReference>
<feature type="compositionally biased region" description="Basic residues" evidence="2">
    <location>
        <begin position="117"/>
        <end position="133"/>
    </location>
</feature>
<keyword evidence="1" id="KW-0233">DNA recombination</keyword>
<dbReference type="InterPro" id="IPR025246">
    <property type="entry name" value="IS30-like_HTH"/>
</dbReference>
<dbReference type="PANTHER" id="PTHR10948:SF23">
    <property type="entry name" value="TRANSPOSASE INSI FOR INSERTION SEQUENCE ELEMENT IS30A-RELATED"/>
    <property type="match status" value="1"/>
</dbReference>
<dbReference type="Pfam" id="PF00665">
    <property type="entry name" value="rve"/>
    <property type="match status" value="1"/>
</dbReference>
<feature type="domain" description="Integrase catalytic" evidence="3">
    <location>
        <begin position="226"/>
        <end position="388"/>
    </location>
</feature>
<sequence length="391" mass="45600">MGLERRVSGGSFRLAQARAEYFRLMQQGVSSREACRRVGVDPRRGKMWRNGRVPKPRGGRAEVSGRFLSESERVHIADRCRERAGVRVIARELGRDPSTVSRELRRNCQQNGAYRPHGAHARARARRPRPKRGKIARDGRLRQVVETKLGHQWSPEQIAAYLRRRFPGQPDRHVVHETIYQAMYHRHRGRLRQHSCRQLRSGRRRRRSRRETRQRQHFFVTPSVMLDHRPAEAADRAVPGHWEGDLLIGRNNATAIITLVERTTRYVTLVALPWGQTPQHVNTALRRSLARVPRHLTRTLTWDQGSELAYHEEFTARTGIPVFFCDAASPWQRGSNENTNRLLRQYFPKGTDPPRQQTQLTDIARELNTRPRKTLNWDTPKHRWTTLLTSK</sequence>
<dbReference type="GO" id="GO:0032196">
    <property type="term" value="P:transposition"/>
    <property type="evidence" value="ECO:0007669"/>
    <property type="project" value="TreeGrafter"/>
</dbReference>
<dbReference type="PANTHER" id="PTHR10948">
    <property type="entry name" value="TRANSPOSASE"/>
    <property type="match status" value="1"/>
</dbReference>
<dbReference type="Proteomes" id="UP000199497">
    <property type="component" value="Unassembled WGS sequence"/>
</dbReference>
<dbReference type="GO" id="GO:0006310">
    <property type="term" value="P:DNA recombination"/>
    <property type="evidence" value="ECO:0007669"/>
    <property type="project" value="UniProtKB-KW"/>
</dbReference>
<dbReference type="STRING" id="405564.SAMN04487905_11194"/>
<organism evidence="4 5">
    <name type="scientific">Actinopolyspora xinjiangensis</name>
    <dbReference type="NCBI Taxonomy" id="405564"/>
    <lineage>
        <taxon>Bacteria</taxon>
        <taxon>Bacillati</taxon>
        <taxon>Actinomycetota</taxon>
        <taxon>Actinomycetes</taxon>
        <taxon>Actinopolysporales</taxon>
        <taxon>Actinopolysporaceae</taxon>
        <taxon>Actinopolyspora</taxon>
    </lineage>
</organism>
<dbReference type="PROSITE" id="PS50994">
    <property type="entry name" value="INTEGRASE"/>
    <property type="match status" value="1"/>
</dbReference>
<dbReference type="Pfam" id="PF13936">
    <property type="entry name" value="HTH_38"/>
    <property type="match status" value="1"/>
</dbReference>
<dbReference type="InterPro" id="IPR001584">
    <property type="entry name" value="Integrase_cat-core"/>
</dbReference>
<feature type="region of interest" description="Disordered" evidence="2">
    <location>
        <begin position="112"/>
        <end position="133"/>
    </location>
</feature>
<evidence type="ECO:0000256" key="1">
    <source>
        <dbReference type="ARBA" id="ARBA00023172"/>
    </source>
</evidence>
<dbReference type="InterPro" id="IPR012337">
    <property type="entry name" value="RNaseH-like_sf"/>
</dbReference>
<evidence type="ECO:0000313" key="4">
    <source>
        <dbReference type="EMBL" id="SDP87367.1"/>
    </source>
</evidence>
<dbReference type="OrthoDB" id="9803231at2"/>
<dbReference type="GO" id="GO:0004803">
    <property type="term" value="F:transposase activity"/>
    <property type="evidence" value="ECO:0007669"/>
    <property type="project" value="TreeGrafter"/>
</dbReference>
<dbReference type="InterPro" id="IPR036397">
    <property type="entry name" value="RNaseH_sf"/>
</dbReference>
<feature type="region of interest" description="Disordered" evidence="2">
    <location>
        <begin position="191"/>
        <end position="214"/>
    </location>
</feature>